<dbReference type="Gramene" id="KQL11090">
    <property type="protein sequence ID" value="KQL11090"/>
    <property type="gene ID" value="SETIT_007476mg"/>
</dbReference>
<dbReference type="InParanoid" id="K3XZW5"/>
<proteinExistence type="predicted"/>
<protein>
    <submittedName>
        <fullName evidence="1">Uncharacterized protein</fullName>
    </submittedName>
</protein>
<accession>K3XZW5</accession>
<keyword evidence="2" id="KW-1185">Reference proteome</keyword>
<dbReference type="EnsemblPlants" id="KQL11090">
    <property type="protein sequence ID" value="KQL11090"/>
    <property type="gene ID" value="SETIT_007476mg"/>
</dbReference>
<evidence type="ECO:0000313" key="2">
    <source>
        <dbReference type="Proteomes" id="UP000004995"/>
    </source>
</evidence>
<sequence>MGRSLVAGSSGARLGGVAVHRRAIPGHKTSSRSKSIARARVCQYSIRSFTCRGKVVAVDRRGLSAASGVFWNSGERTNGEIPSLSCQGNLCPLAGRLRVHPPLSLLRLETAIVFADDALDLGASTHTSSDHLSVNLQ</sequence>
<dbReference type="AlphaFoldDB" id="K3XZW5"/>
<evidence type="ECO:0000313" key="1">
    <source>
        <dbReference type="EnsemblPlants" id="KQL11090"/>
    </source>
</evidence>
<reference evidence="2" key="1">
    <citation type="journal article" date="2012" name="Nat. Biotechnol.">
        <title>Reference genome sequence of the model plant Setaria.</title>
        <authorList>
            <person name="Bennetzen J.L."/>
            <person name="Schmutz J."/>
            <person name="Wang H."/>
            <person name="Percifield R."/>
            <person name="Hawkins J."/>
            <person name="Pontaroli A.C."/>
            <person name="Estep M."/>
            <person name="Feng L."/>
            <person name="Vaughn J.N."/>
            <person name="Grimwood J."/>
            <person name="Jenkins J."/>
            <person name="Barry K."/>
            <person name="Lindquist E."/>
            <person name="Hellsten U."/>
            <person name="Deshpande S."/>
            <person name="Wang X."/>
            <person name="Wu X."/>
            <person name="Mitros T."/>
            <person name="Triplett J."/>
            <person name="Yang X."/>
            <person name="Ye C.Y."/>
            <person name="Mauro-Herrera M."/>
            <person name="Wang L."/>
            <person name="Li P."/>
            <person name="Sharma M."/>
            <person name="Sharma R."/>
            <person name="Ronald P.C."/>
            <person name="Panaud O."/>
            <person name="Kellogg E.A."/>
            <person name="Brutnell T.P."/>
            <person name="Doust A.N."/>
            <person name="Tuskan G.A."/>
            <person name="Rokhsar D."/>
            <person name="Devos K.M."/>
        </authorList>
    </citation>
    <scope>NUCLEOTIDE SEQUENCE [LARGE SCALE GENOMIC DNA]</scope>
    <source>
        <strain evidence="2">cv. Yugu1</strain>
    </source>
</reference>
<name>K3XZW5_SETIT</name>
<reference evidence="1" key="2">
    <citation type="submission" date="2018-08" db="UniProtKB">
        <authorList>
            <consortium name="EnsemblPlants"/>
        </authorList>
    </citation>
    <scope>IDENTIFICATION</scope>
    <source>
        <strain evidence="1">Yugu1</strain>
    </source>
</reference>
<dbReference type="EMBL" id="AGNK02002566">
    <property type="status" value="NOT_ANNOTATED_CDS"/>
    <property type="molecule type" value="Genomic_DNA"/>
</dbReference>
<organism evidence="1 2">
    <name type="scientific">Setaria italica</name>
    <name type="common">Foxtail millet</name>
    <name type="synonym">Panicum italicum</name>
    <dbReference type="NCBI Taxonomy" id="4555"/>
    <lineage>
        <taxon>Eukaryota</taxon>
        <taxon>Viridiplantae</taxon>
        <taxon>Streptophyta</taxon>
        <taxon>Embryophyta</taxon>
        <taxon>Tracheophyta</taxon>
        <taxon>Spermatophyta</taxon>
        <taxon>Magnoliopsida</taxon>
        <taxon>Liliopsida</taxon>
        <taxon>Poales</taxon>
        <taxon>Poaceae</taxon>
        <taxon>PACMAD clade</taxon>
        <taxon>Panicoideae</taxon>
        <taxon>Panicodae</taxon>
        <taxon>Paniceae</taxon>
        <taxon>Cenchrinae</taxon>
        <taxon>Setaria</taxon>
    </lineage>
</organism>
<dbReference type="HOGENOM" id="CLU_1868691_0_0_1"/>
<dbReference type="Proteomes" id="UP000004995">
    <property type="component" value="Unassembled WGS sequence"/>
</dbReference>